<feature type="compositionally biased region" description="Polar residues" evidence="1">
    <location>
        <begin position="108"/>
        <end position="117"/>
    </location>
</feature>
<feature type="compositionally biased region" description="Basic and acidic residues" evidence="1">
    <location>
        <begin position="63"/>
        <end position="82"/>
    </location>
</feature>
<keyword evidence="2" id="KW-0812">Transmembrane</keyword>
<name>A0A2G8JIV8_STIJA</name>
<dbReference type="Proteomes" id="UP000230750">
    <property type="component" value="Unassembled WGS sequence"/>
</dbReference>
<keyword evidence="2" id="KW-1133">Transmembrane helix</keyword>
<protein>
    <submittedName>
        <fullName evidence="3">Uncharacterized protein</fullName>
    </submittedName>
</protein>
<sequence length="117" mass="12946">MVLSCVLCCQSADWWVNAAVVAVAPIGAFFFVVIVVASIILVFVYMKKNKHKPKSTNQVKYSSVEEKDMEAEKKESGDDGKPKPAPRSIPSSDVEKLDEEDSKKPLNEGNTTNDWIV</sequence>
<evidence type="ECO:0000256" key="2">
    <source>
        <dbReference type="SAM" id="Phobius"/>
    </source>
</evidence>
<dbReference type="AlphaFoldDB" id="A0A2G8JIV8"/>
<reference evidence="3 4" key="1">
    <citation type="journal article" date="2017" name="PLoS Biol.">
        <title>The sea cucumber genome provides insights into morphological evolution and visceral regeneration.</title>
        <authorList>
            <person name="Zhang X."/>
            <person name="Sun L."/>
            <person name="Yuan J."/>
            <person name="Sun Y."/>
            <person name="Gao Y."/>
            <person name="Zhang L."/>
            <person name="Li S."/>
            <person name="Dai H."/>
            <person name="Hamel J.F."/>
            <person name="Liu C."/>
            <person name="Yu Y."/>
            <person name="Liu S."/>
            <person name="Lin W."/>
            <person name="Guo K."/>
            <person name="Jin S."/>
            <person name="Xu P."/>
            <person name="Storey K.B."/>
            <person name="Huan P."/>
            <person name="Zhang T."/>
            <person name="Zhou Y."/>
            <person name="Zhang J."/>
            <person name="Lin C."/>
            <person name="Li X."/>
            <person name="Xing L."/>
            <person name="Huo D."/>
            <person name="Sun M."/>
            <person name="Wang L."/>
            <person name="Mercier A."/>
            <person name="Li F."/>
            <person name="Yang H."/>
            <person name="Xiang J."/>
        </authorList>
    </citation>
    <scope>NUCLEOTIDE SEQUENCE [LARGE SCALE GENOMIC DNA]</scope>
    <source>
        <strain evidence="3">Shaxun</strain>
        <tissue evidence="3">Muscle</tissue>
    </source>
</reference>
<feature type="transmembrane region" description="Helical" evidence="2">
    <location>
        <begin position="28"/>
        <end position="46"/>
    </location>
</feature>
<accession>A0A2G8JIV8</accession>
<keyword evidence="2" id="KW-0472">Membrane</keyword>
<proteinExistence type="predicted"/>
<feature type="region of interest" description="Disordered" evidence="1">
    <location>
        <begin position="51"/>
        <end position="117"/>
    </location>
</feature>
<gene>
    <name evidence="3" type="ORF">BSL78_27498</name>
</gene>
<evidence type="ECO:0000256" key="1">
    <source>
        <dbReference type="SAM" id="MobiDB-lite"/>
    </source>
</evidence>
<evidence type="ECO:0000313" key="3">
    <source>
        <dbReference type="EMBL" id="PIK35673.1"/>
    </source>
</evidence>
<keyword evidence="4" id="KW-1185">Reference proteome</keyword>
<organism evidence="3 4">
    <name type="scientific">Stichopus japonicus</name>
    <name type="common">Sea cucumber</name>
    <dbReference type="NCBI Taxonomy" id="307972"/>
    <lineage>
        <taxon>Eukaryota</taxon>
        <taxon>Metazoa</taxon>
        <taxon>Echinodermata</taxon>
        <taxon>Eleutherozoa</taxon>
        <taxon>Echinozoa</taxon>
        <taxon>Holothuroidea</taxon>
        <taxon>Aspidochirotacea</taxon>
        <taxon>Aspidochirotida</taxon>
        <taxon>Stichopodidae</taxon>
        <taxon>Apostichopus</taxon>
    </lineage>
</organism>
<comment type="caution">
    <text evidence="3">The sequence shown here is derived from an EMBL/GenBank/DDBJ whole genome shotgun (WGS) entry which is preliminary data.</text>
</comment>
<evidence type="ECO:0000313" key="4">
    <source>
        <dbReference type="Proteomes" id="UP000230750"/>
    </source>
</evidence>
<dbReference type="EMBL" id="MRZV01001841">
    <property type="protein sequence ID" value="PIK35673.1"/>
    <property type="molecule type" value="Genomic_DNA"/>
</dbReference>